<proteinExistence type="inferred from homology"/>
<evidence type="ECO:0000256" key="2">
    <source>
        <dbReference type="ARBA" id="ARBA00007257"/>
    </source>
</evidence>
<evidence type="ECO:0000256" key="6">
    <source>
        <dbReference type="ARBA" id="ARBA00030238"/>
    </source>
</evidence>
<evidence type="ECO:0000313" key="8">
    <source>
        <dbReference type="EMBL" id="MEE6262442.1"/>
    </source>
</evidence>
<dbReference type="EMBL" id="JAZGQK010000028">
    <property type="protein sequence ID" value="MEE6262442.1"/>
    <property type="molecule type" value="Genomic_DNA"/>
</dbReference>
<protein>
    <recommendedName>
        <fullName evidence="3">alpha-amylase</fullName>
        <ecNumber evidence="3">3.2.1.1</ecNumber>
    </recommendedName>
    <alternativeName>
        <fullName evidence="6">1,4-alpha-D-glucan glucanohydrolase</fullName>
    </alternativeName>
</protein>
<dbReference type="Gene3D" id="2.60.40.1120">
    <property type="entry name" value="Carboxypeptidase-like, regulatory domain"/>
    <property type="match status" value="2"/>
</dbReference>
<dbReference type="EC" id="3.2.1.1" evidence="3"/>
<name>A0ABU7S134_9ACTN</name>
<organism evidence="8 9">
    <name type="scientific">Plantactinospora sonchi</name>
    <dbReference type="NCBI Taxonomy" id="1544735"/>
    <lineage>
        <taxon>Bacteria</taxon>
        <taxon>Bacillati</taxon>
        <taxon>Actinomycetota</taxon>
        <taxon>Actinomycetes</taxon>
        <taxon>Micromonosporales</taxon>
        <taxon>Micromonosporaceae</taxon>
        <taxon>Plantactinospora</taxon>
    </lineage>
</organism>
<evidence type="ECO:0000256" key="1">
    <source>
        <dbReference type="ARBA" id="ARBA00000548"/>
    </source>
</evidence>
<comment type="catalytic activity">
    <reaction evidence="1">
        <text>Endohydrolysis of (1-&gt;4)-alpha-D-glucosidic linkages in polysaccharides containing three or more (1-&gt;4)-alpha-linked D-glucose units.</text>
        <dbReference type="EC" id="3.2.1.1"/>
    </reaction>
</comment>
<dbReference type="Gene3D" id="2.60.40.10">
    <property type="entry name" value="Immunoglobulins"/>
    <property type="match status" value="1"/>
</dbReference>
<keyword evidence="9" id="KW-1185">Reference proteome</keyword>
<gene>
    <name evidence="8" type="ORF">V1633_28555</name>
</gene>
<dbReference type="Proteomes" id="UP001332243">
    <property type="component" value="Unassembled WGS sequence"/>
</dbReference>
<feature type="chain" id="PRO_5046552221" description="alpha-amylase" evidence="7">
    <location>
        <begin position="27"/>
        <end position="696"/>
    </location>
</feature>
<dbReference type="InterPro" id="IPR013784">
    <property type="entry name" value="Carb-bd-like_fold"/>
</dbReference>
<sequence length="696" mass="73455">MQLRRAGLAGLLLGAVVLAGAPPAAATATGTIAGHVTTATGEPSAGTTVRIYPEENEEPLAETETDAAGAYRFDGLAAESYVLAFDPTDGPDQFHHQKPQIWEADKIVVTEGAVTTVDEQLLPTGVITGQIRDAAGNGVPDLRIIATSADHPATESDTTDADGRYRIVVWEGPHFVSFEPTADVHQVQYVPGKLDRADATRFEVPVGGEVVADDTLLGTGSLTGRLSTADGTPVADAWVNASTATGSNGAGAYTDEEGEFTISRLLAGTYRVAFWYSDEDVQYYRGKLDASDADPVVVQADQQTRITDSLVATGTVRIRAVDADTGTAVADFCVEEQCSDGTGSLTITGLQSQPRRFQVTVPGGGYFGASTGQVTPVPGETVEVTVKLQRMARITTTVVDRATGQPLAGVCLVAVPLRDPRLPDPGTYRNCSDSTGRAAVDTLRPGSYTLFADPVNAAGHGRQWVGPRGGTGDQRAAAVVQVGGGATVAGPTVRLDRAGTISGRVTDRGTGAPIANVNIHLFGYHPEEGQAVGWTDADGRYQVTGLGPYAWPLFFHRQGRPGQWSGGVPDRHDADRIRVTAGGTSTYHHSMRPGVEVRGDIRDQDGELIYLDHLLVHNYDSGDVLGYAEAIDGRYRLPALGGQRIFFSYSLYRGGEYYTGPHVQCASTRPTGTGQPTAYPVPRSGTLTANLVVCTD</sequence>
<dbReference type="InterPro" id="IPR008969">
    <property type="entry name" value="CarboxyPept-like_regulatory"/>
</dbReference>
<dbReference type="SUPFAM" id="SSF49464">
    <property type="entry name" value="Carboxypeptidase regulatory domain-like"/>
    <property type="match status" value="1"/>
</dbReference>
<evidence type="ECO:0000256" key="5">
    <source>
        <dbReference type="ARBA" id="ARBA00022729"/>
    </source>
</evidence>
<dbReference type="Pfam" id="PF13620">
    <property type="entry name" value="CarboxypepD_reg"/>
    <property type="match status" value="3"/>
</dbReference>
<evidence type="ECO:0000256" key="3">
    <source>
        <dbReference type="ARBA" id="ARBA00012595"/>
    </source>
</evidence>
<evidence type="ECO:0000256" key="7">
    <source>
        <dbReference type="SAM" id="SignalP"/>
    </source>
</evidence>
<feature type="signal peptide" evidence="7">
    <location>
        <begin position="1"/>
        <end position="26"/>
    </location>
</feature>
<dbReference type="SUPFAM" id="SSF49452">
    <property type="entry name" value="Starch-binding domain-like"/>
    <property type="match status" value="3"/>
</dbReference>
<dbReference type="PANTHER" id="PTHR36108">
    <property type="entry name" value="COLOSSIN-B-RELATED"/>
    <property type="match status" value="1"/>
</dbReference>
<evidence type="ECO:0000313" key="9">
    <source>
        <dbReference type="Proteomes" id="UP001332243"/>
    </source>
</evidence>
<keyword evidence="4" id="KW-0964">Secreted</keyword>
<dbReference type="InterPro" id="IPR013783">
    <property type="entry name" value="Ig-like_fold"/>
</dbReference>
<keyword evidence="5 7" id="KW-0732">Signal</keyword>
<evidence type="ECO:0000256" key="4">
    <source>
        <dbReference type="ARBA" id="ARBA00022525"/>
    </source>
</evidence>
<reference evidence="8 9" key="1">
    <citation type="submission" date="2024-01" db="EMBL/GenBank/DDBJ databases">
        <title>Genome insights into Plantactinospora sonchi sp. nov.</title>
        <authorList>
            <person name="Wang L."/>
        </authorList>
    </citation>
    <scope>NUCLEOTIDE SEQUENCE [LARGE SCALE GENOMIC DNA]</scope>
    <source>
        <strain evidence="8 9">NEAU-QY2</strain>
    </source>
</reference>
<comment type="similarity">
    <text evidence="2">Belongs to the serine-aspartate repeat-containing protein (SDr) family.</text>
</comment>
<comment type="caution">
    <text evidence="8">The sequence shown here is derived from an EMBL/GenBank/DDBJ whole genome shotgun (WGS) entry which is preliminary data.</text>
</comment>
<accession>A0ABU7S134</accession>
<dbReference type="PANTHER" id="PTHR36108:SF13">
    <property type="entry name" value="COLOSSIN-B-RELATED"/>
    <property type="match status" value="1"/>
</dbReference>